<dbReference type="GO" id="GO:0030234">
    <property type="term" value="F:enzyme regulator activity"/>
    <property type="evidence" value="ECO:0007669"/>
    <property type="project" value="InterPro"/>
</dbReference>
<dbReference type="eggNOG" id="COG0347">
    <property type="taxonomic scope" value="Bacteria"/>
</dbReference>
<dbReference type="InterPro" id="IPR011322">
    <property type="entry name" value="N-reg_PII-like_a/b"/>
</dbReference>
<dbReference type="Gene3D" id="3.30.70.120">
    <property type="match status" value="1"/>
</dbReference>
<dbReference type="EMBL" id="CP000860">
    <property type="protein sequence ID" value="ACA59019.1"/>
    <property type="molecule type" value="Genomic_DNA"/>
</dbReference>
<dbReference type="STRING" id="477974.Daud_0473"/>
<dbReference type="InterPro" id="IPR015867">
    <property type="entry name" value="N-reg_PII/ATP_PRibTrfase_C"/>
</dbReference>
<dbReference type="KEGG" id="dau:Daud_0473"/>
<evidence type="ECO:0000313" key="2">
    <source>
        <dbReference type="Proteomes" id="UP000008544"/>
    </source>
</evidence>
<proteinExistence type="predicted"/>
<reference evidence="2" key="1">
    <citation type="submission" date="2007-10" db="EMBL/GenBank/DDBJ databases">
        <title>Complete sequence of chromosome of Desulforudis audaxviator MP104C.</title>
        <authorList>
            <person name="Copeland A."/>
            <person name="Lucas S."/>
            <person name="Lapidus A."/>
            <person name="Barry K."/>
            <person name="Glavina del Rio T."/>
            <person name="Dalin E."/>
            <person name="Tice H."/>
            <person name="Bruce D."/>
            <person name="Pitluck S."/>
            <person name="Lowry S.R."/>
            <person name="Larimer F."/>
            <person name="Land M.L."/>
            <person name="Hauser L."/>
            <person name="Kyrpides N."/>
            <person name="Ivanova N.N."/>
            <person name="Richardson P."/>
        </authorList>
    </citation>
    <scope>NUCLEOTIDE SEQUENCE [LARGE SCALE GENOMIC DNA]</scope>
    <source>
        <strain evidence="2">MP104C</strain>
    </source>
</reference>
<dbReference type="GO" id="GO:0006808">
    <property type="term" value="P:regulation of nitrogen utilization"/>
    <property type="evidence" value="ECO:0007669"/>
    <property type="project" value="InterPro"/>
</dbReference>
<name>B1I1U8_DESAP</name>
<dbReference type="RefSeq" id="WP_012301608.1">
    <property type="nucleotide sequence ID" value="NC_010424.1"/>
</dbReference>
<keyword evidence="2" id="KW-1185">Reference proteome</keyword>
<dbReference type="SMART" id="SM00938">
    <property type="entry name" value="P-II"/>
    <property type="match status" value="1"/>
</dbReference>
<dbReference type="SUPFAM" id="SSF54913">
    <property type="entry name" value="GlnB-like"/>
    <property type="match status" value="1"/>
</dbReference>
<sequence>MKVGREHQLIVTIVKKGWAERILTAAKEAGARGGTVLYGRGCGVHEQKRLLGIPIEPEKEIILTLIHRDKTNRALQAIVNAGQLEKPGTGIGFVLDVDKVVGIVHLLEVCGEDTEVT</sequence>
<evidence type="ECO:0000313" key="1">
    <source>
        <dbReference type="EMBL" id="ACA59019.1"/>
    </source>
</evidence>
<organism evidence="1 2">
    <name type="scientific">Desulforudis audaxviator (strain MP104C)</name>
    <dbReference type="NCBI Taxonomy" id="477974"/>
    <lineage>
        <taxon>Bacteria</taxon>
        <taxon>Bacillati</taxon>
        <taxon>Bacillota</taxon>
        <taxon>Clostridia</taxon>
        <taxon>Thermoanaerobacterales</taxon>
        <taxon>Candidatus Desulforudaceae</taxon>
        <taxon>Candidatus Desulforudis</taxon>
    </lineage>
</organism>
<dbReference type="InterPro" id="IPR002187">
    <property type="entry name" value="N-reg_PII"/>
</dbReference>
<protein>
    <submittedName>
        <fullName evidence="1">Nitrogen regulatory protein P-II</fullName>
    </submittedName>
</protein>
<dbReference type="Pfam" id="PF00543">
    <property type="entry name" value="P-II"/>
    <property type="match status" value="1"/>
</dbReference>
<dbReference type="Proteomes" id="UP000008544">
    <property type="component" value="Chromosome"/>
</dbReference>
<dbReference type="AlphaFoldDB" id="B1I1U8"/>
<dbReference type="PROSITE" id="PS51343">
    <property type="entry name" value="PII_GLNB_DOM"/>
    <property type="match status" value="1"/>
</dbReference>
<dbReference type="HOGENOM" id="CLU_159089_0_0_9"/>
<accession>B1I1U8</accession>
<reference evidence="1 2" key="2">
    <citation type="journal article" date="2008" name="Science">
        <title>Environmental genomics reveals a single-species ecosystem deep within Earth.</title>
        <authorList>
            <person name="Chivian D."/>
            <person name="Brodie E.L."/>
            <person name="Alm E.J."/>
            <person name="Culley D.E."/>
            <person name="Dehal P.S."/>
            <person name="Desantis T.Z."/>
            <person name="Gihring T.M."/>
            <person name="Lapidus A."/>
            <person name="Lin L.H."/>
            <person name="Lowry S.R."/>
            <person name="Moser D.P."/>
            <person name="Richardson P.M."/>
            <person name="Southam G."/>
            <person name="Wanger G."/>
            <person name="Pratt L.M."/>
            <person name="Andersen G.L."/>
            <person name="Hazen T.C."/>
            <person name="Brockman F.J."/>
            <person name="Arkin A.P."/>
            <person name="Onstott T.C."/>
        </authorList>
    </citation>
    <scope>NUCLEOTIDE SEQUENCE [LARGE SCALE GENOMIC DNA]</scope>
    <source>
        <strain evidence="1 2">MP104C</strain>
    </source>
</reference>
<dbReference type="OrthoDB" id="9803021at2"/>
<gene>
    <name evidence="1" type="ordered locus">Daud_0473</name>
</gene>